<evidence type="ECO:0000259" key="1">
    <source>
        <dbReference type="Pfam" id="PF13521"/>
    </source>
</evidence>
<dbReference type="InterPro" id="IPR038727">
    <property type="entry name" value="NadR/Ttd14_AAA_dom"/>
</dbReference>
<organism evidence="2 3">
    <name type="scientific">Pasteurella canis</name>
    <dbReference type="NCBI Taxonomy" id="753"/>
    <lineage>
        <taxon>Bacteria</taxon>
        <taxon>Pseudomonadati</taxon>
        <taxon>Pseudomonadota</taxon>
        <taxon>Gammaproteobacteria</taxon>
        <taxon>Pasteurellales</taxon>
        <taxon>Pasteurellaceae</taxon>
        <taxon>Pasteurella</taxon>
    </lineage>
</organism>
<dbReference type="Pfam" id="PF13521">
    <property type="entry name" value="AAA_28"/>
    <property type="match status" value="1"/>
</dbReference>
<dbReference type="EMBL" id="UGTV01000008">
    <property type="protein sequence ID" value="SUC03853.1"/>
    <property type="molecule type" value="Genomic_DNA"/>
</dbReference>
<dbReference type="AlphaFoldDB" id="A0A379ESM0"/>
<dbReference type="Gene3D" id="3.40.50.300">
    <property type="entry name" value="P-loop containing nucleotide triphosphate hydrolases"/>
    <property type="match status" value="1"/>
</dbReference>
<reference evidence="2 3" key="1">
    <citation type="submission" date="2018-06" db="EMBL/GenBank/DDBJ databases">
        <authorList>
            <consortium name="Pathogen Informatics"/>
            <person name="Doyle S."/>
        </authorList>
    </citation>
    <scope>NUCLEOTIDE SEQUENCE [LARGE SCALE GENOMIC DNA]</scope>
    <source>
        <strain evidence="2 3">NCTC11621</strain>
    </source>
</reference>
<proteinExistence type="predicted"/>
<sequence length="65" mass="7586">MYLQPKIRNNPFHYWKFIPKEVRPFFAKTIAILGGESSGKTVLVNKLATVFNTTSAWEYGREFVF</sequence>
<dbReference type="InterPro" id="IPR052735">
    <property type="entry name" value="NAD_biosynth-regulator"/>
</dbReference>
<evidence type="ECO:0000313" key="3">
    <source>
        <dbReference type="Proteomes" id="UP000254704"/>
    </source>
</evidence>
<gene>
    <name evidence="2" type="primary">nadR_4</name>
    <name evidence="2" type="ORF">NCTC11621_00105</name>
</gene>
<protein>
    <submittedName>
        <fullName evidence="2">Transcriptional regulator NadR</fullName>
    </submittedName>
</protein>
<feature type="domain" description="NadR/Ttd14 AAA" evidence="1">
    <location>
        <begin position="30"/>
        <end position="64"/>
    </location>
</feature>
<evidence type="ECO:0000313" key="2">
    <source>
        <dbReference type="EMBL" id="SUC03853.1"/>
    </source>
</evidence>
<dbReference type="Proteomes" id="UP000254704">
    <property type="component" value="Unassembled WGS sequence"/>
</dbReference>
<dbReference type="InterPro" id="IPR027417">
    <property type="entry name" value="P-loop_NTPase"/>
</dbReference>
<dbReference type="PANTHER" id="PTHR37512:SF1">
    <property type="entry name" value="NADR_TTD14 AAA DOMAIN-CONTAINING PROTEIN"/>
    <property type="match status" value="1"/>
</dbReference>
<accession>A0A379ESM0</accession>
<name>A0A379ESM0_9PAST</name>
<dbReference type="SUPFAM" id="SSF52540">
    <property type="entry name" value="P-loop containing nucleoside triphosphate hydrolases"/>
    <property type="match status" value="1"/>
</dbReference>
<dbReference type="PANTHER" id="PTHR37512">
    <property type="entry name" value="TRIFUNCTIONAL NAD BIOSYNTHESIS/REGULATOR PROTEIN NADR"/>
    <property type="match status" value="1"/>
</dbReference>